<dbReference type="Gene3D" id="3.40.50.2300">
    <property type="match status" value="2"/>
</dbReference>
<dbReference type="AlphaFoldDB" id="A0AAW5BVZ1"/>
<dbReference type="GO" id="GO:0030246">
    <property type="term" value="F:carbohydrate binding"/>
    <property type="evidence" value="ECO:0007669"/>
    <property type="project" value="TreeGrafter"/>
</dbReference>
<feature type="signal peptide" evidence="3">
    <location>
        <begin position="1"/>
        <end position="23"/>
    </location>
</feature>
<dbReference type="EMBL" id="JAKNGE010000033">
    <property type="protein sequence ID" value="MCG4748153.1"/>
    <property type="molecule type" value="Genomic_DNA"/>
</dbReference>
<evidence type="ECO:0000313" key="6">
    <source>
        <dbReference type="EMBL" id="NSJ49928.1"/>
    </source>
</evidence>
<accession>A0AAW5BVZ1</accession>
<reference evidence="5" key="3">
    <citation type="submission" date="2022-01" db="EMBL/GenBank/DDBJ databases">
        <title>Collection of gut derived symbiotic bacterial strains cultured from healthy donors.</title>
        <authorList>
            <person name="Lin H."/>
            <person name="Kohout C."/>
            <person name="Waligurski E."/>
            <person name="Pamer E.G."/>
        </authorList>
    </citation>
    <scope>NUCLEOTIDE SEQUENCE</scope>
    <source>
        <strain evidence="5">DFI.6.55</strain>
    </source>
</reference>
<evidence type="ECO:0000256" key="2">
    <source>
        <dbReference type="ARBA" id="ARBA00007639"/>
    </source>
</evidence>
<dbReference type="PANTHER" id="PTHR30036:SF7">
    <property type="entry name" value="ABC TRANSPORTER PERIPLASMIC-BINDING PROTEIN YPHF"/>
    <property type="match status" value="1"/>
</dbReference>
<evidence type="ECO:0000256" key="3">
    <source>
        <dbReference type="SAM" id="SignalP"/>
    </source>
</evidence>
<evidence type="ECO:0000313" key="5">
    <source>
        <dbReference type="EMBL" id="MCG4748153.1"/>
    </source>
</evidence>
<dbReference type="PANTHER" id="PTHR30036">
    <property type="entry name" value="D-XYLOSE-BINDING PERIPLASMIC PROTEIN"/>
    <property type="match status" value="1"/>
</dbReference>
<proteinExistence type="inferred from homology"/>
<keyword evidence="7" id="KW-1185">Reference proteome</keyword>
<dbReference type="GO" id="GO:0030288">
    <property type="term" value="C:outer membrane-bounded periplasmic space"/>
    <property type="evidence" value="ECO:0007669"/>
    <property type="project" value="TreeGrafter"/>
</dbReference>
<dbReference type="InterPro" id="IPR028082">
    <property type="entry name" value="Peripla_BP_I"/>
</dbReference>
<evidence type="ECO:0000313" key="7">
    <source>
        <dbReference type="Proteomes" id="UP000669239"/>
    </source>
</evidence>
<gene>
    <name evidence="6" type="ORF">G5B36_14635</name>
    <name evidence="5" type="ORF">L0N08_22285</name>
</gene>
<name>A0AAW5BVZ1_9FIRM</name>
<dbReference type="PROSITE" id="PS51257">
    <property type="entry name" value="PROKAR_LIPOPROTEIN"/>
    <property type="match status" value="1"/>
</dbReference>
<dbReference type="EMBL" id="JAAITT010000020">
    <property type="protein sequence ID" value="NSJ49928.1"/>
    <property type="molecule type" value="Genomic_DNA"/>
</dbReference>
<comment type="caution">
    <text evidence="5">The sequence shown here is derived from an EMBL/GenBank/DDBJ whole genome shotgun (WGS) entry which is preliminary data.</text>
</comment>
<reference evidence="6 7" key="1">
    <citation type="journal article" date="2020" name="Cell Host Microbe">
        <title>Functional and Genomic Variation between Human-Derived Isolates of Lachnospiraceae Reveals Inter- and Intra-Species Diversity.</title>
        <authorList>
            <person name="Sorbara M.T."/>
            <person name="Littmann E.R."/>
            <person name="Fontana E."/>
            <person name="Moody T.U."/>
            <person name="Kohout C.E."/>
            <person name="Gjonbalaj M."/>
            <person name="Eaton V."/>
            <person name="Seok R."/>
            <person name="Leiner I.M."/>
            <person name="Pamer E.G."/>
        </authorList>
    </citation>
    <scope>NUCLEOTIDE SEQUENCE [LARGE SCALE GENOMIC DNA]</scope>
    <source>
        <strain evidence="6 7">MSK.1.17</strain>
    </source>
</reference>
<reference evidence="6" key="2">
    <citation type="submission" date="2020-02" db="EMBL/GenBank/DDBJ databases">
        <authorList>
            <person name="Littmann E."/>
            <person name="Sorbara M."/>
        </authorList>
    </citation>
    <scope>NUCLEOTIDE SEQUENCE</scope>
    <source>
        <strain evidence="6">MSK.1.17</strain>
    </source>
</reference>
<keyword evidence="3" id="KW-0732">Signal</keyword>
<dbReference type="Proteomes" id="UP001299608">
    <property type="component" value="Unassembled WGS sequence"/>
</dbReference>
<dbReference type="InterPro" id="IPR025997">
    <property type="entry name" value="SBP_2_dom"/>
</dbReference>
<protein>
    <submittedName>
        <fullName evidence="5">Substrate-binding domain-containing protein</fullName>
    </submittedName>
</protein>
<sequence>MKKGLAKKVTSVLLASAMVFSLAACGSKKADAPASTAAPAAQDTKAEAKADDAKAPEAAEGKTYSIIYLTPSTASQFWTYVGIGIENAMKDMEEKEGVKIEFSTVGPAEESQTEDYVTAFEQCIAKKPDAIVTATLAIDATVPKAKEATQNGIVLNFVNCGLGVGDDGAHEEDYNQFYYCSNDTIGEMAAQAFLDAMDAKGMDKTKGTIGINMNVENEALNHRIQSFRDYMAANAPDLTLTDTYYNGNVVETSQANAENIISTFGSELIGMYSGNNITGDGVCLAVQAAGIGDKIVSVAVDSDDTEIAALGNGSLDAIIVQDAYAQGYKCMENAIQTLINGSNPESTKQVNCPPVVITSANMNDKDMQDLLDPTRLKK</sequence>
<evidence type="ECO:0000313" key="8">
    <source>
        <dbReference type="Proteomes" id="UP001299608"/>
    </source>
</evidence>
<dbReference type="RefSeq" id="WP_117560272.1">
    <property type="nucleotide sequence ID" value="NZ_BAABZL010000001.1"/>
</dbReference>
<dbReference type="InterPro" id="IPR050555">
    <property type="entry name" value="Bact_Solute-Bind_Prot2"/>
</dbReference>
<dbReference type="Pfam" id="PF13407">
    <property type="entry name" value="Peripla_BP_4"/>
    <property type="match status" value="1"/>
</dbReference>
<evidence type="ECO:0000256" key="1">
    <source>
        <dbReference type="ARBA" id="ARBA00004196"/>
    </source>
</evidence>
<dbReference type="Proteomes" id="UP000669239">
    <property type="component" value="Unassembled WGS sequence"/>
</dbReference>
<comment type="similarity">
    <text evidence="2">Belongs to the bacterial solute-binding protein 2 family.</text>
</comment>
<dbReference type="SUPFAM" id="SSF53822">
    <property type="entry name" value="Periplasmic binding protein-like I"/>
    <property type="match status" value="1"/>
</dbReference>
<feature type="domain" description="Periplasmic binding protein" evidence="4">
    <location>
        <begin position="67"/>
        <end position="338"/>
    </location>
</feature>
<feature type="chain" id="PRO_5043296294" evidence="3">
    <location>
        <begin position="24"/>
        <end position="378"/>
    </location>
</feature>
<organism evidence="5 8">
    <name type="scientific">Enterocloster aldenensis</name>
    <dbReference type="NCBI Taxonomy" id="358742"/>
    <lineage>
        <taxon>Bacteria</taxon>
        <taxon>Bacillati</taxon>
        <taxon>Bacillota</taxon>
        <taxon>Clostridia</taxon>
        <taxon>Lachnospirales</taxon>
        <taxon>Lachnospiraceae</taxon>
        <taxon>Enterocloster</taxon>
    </lineage>
</organism>
<dbReference type="GeneID" id="97207876"/>
<evidence type="ECO:0000259" key="4">
    <source>
        <dbReference type="Pfam" id="PF13407"/>
    </source>
</evidence>
<comment type="subcellular location">
    <subcellularLocation>
        <location evidence="1">Cell envelope</location>
    </subcellularLocation>
</comment>